<keyword evidence="2" id="KW-1185">Reference proteome</keyword>
<dbReference type="AlphaFoldDB" id="B9HRQ5"/>
<sequence length="102" mass="11342">MDFYLEDGLIGVTNHGPPGLVQLIKAVDTWHNSTHHCWESGIDKSSDYLGNGPGPGFDVSPSYKLAQYPQGQASRMDGVGWYWLHYDESRLDTTGPSHLNHN</sequence>
<dbReference type="EMBL" id="CM009298">
    <property type="protein sequence ID" value="PNT20816.1"/>
    <property type="molecule type" value="Genomic_DNA"/>
</dbReference>
<organism evidence="1 2">
    <name type="scientific">Populus trichocarpa</name>
    <name type="common">Western balsam poplar</name>
    <name type="synonym">Populus balsamifera subsp. trichocarpa</name>
    <dbReference type="NCBI Taxonomy" id="3694"/>
    <lineage>
        <taxon>Eukaryota</taxon>
        <taxon>Viridiplantae</taxon>
        <taxon>Streptophyta</taxon>
        <taxon>Embryophyta</taxon>
        <taxon>Tracheophyta</taxon>
        <taxon>Spermatophyta</taxon>
        <taxon>Magnoliopsida</taxon>
        <taxon>eudicotyledons</taxon>
        <taxon>Gunneridae</taxon>
        <taxon>Pentapetalae</taxon>
        <taxon>rosids</taxon>
        <taxon>fabids</taxon>
        <taxon>Malpighiales</taxon>
        <taxon>Salicaceae</taxon>
        <taxon>Saliceae</taxon>
        <taxon>Populus</taxon>
    </lineage>
</organism>
<evidence type="ECO:0000313" key="2">
    <source>
        <dbReference type="Proteomes" id="UP000006729"/>
    </source>
</evidence>
<accession>B9HRQ5</accession>
<name>B9HRQ5_POPTR</name>
<reference evidence="1 2" key="1">
    <citation type="journal article" date="2006" name="Science">
        <title>The genome of black cottonwood, Populus trichocarpa (Torr. &amp; Gray).</title>
        <authorList>
            <person name="Tuskan G.A."/>
            <person name="Difazio S."/>
            <person name="Jansson S."/>
            <person name="Bohlmann J."/>
            <person name="Grigoriev I."/>
            <person name="Hellsten U."/>
            <person name="Putnam N."/>
            <person name="Ralph S."/>
            <person name="Rombauts S."/>
            <person name="Salamov A."/>
            <person name="Schein J."/>
            <person name="Sterck L."/>
            <person name="Aerts A."/>
            <person name="Bhalerao R.R."/>
            <person name="Bhalerao R.P."/>
            <person name="Blaudez D."/>
            <person name="Boerjan W."/>
            <person name="Brun A."/>
            <person name="Brunner A."/>
            <person name="Busov V."/>
            <person name="Campbell M."/>
            <person name="Carlson J."/>
            <person name="Chalot M."/>
            <person name="Chapman J."/>
            <person name="Chen G.L."/>
            <person name="Cooper D."/>
            <person name="Coutinho P.M."/>
            <person name="Couturier J."/>
            <person name="Covert S."/>
            <person name="Cronk Q."/>
            <person name="Cunningham R."/>
            <person name="Davis J."/>
            <person name="Degroeve S."/>
            <person name="Dejardin A."/>
            <person name="Depamphilis C."/>
            <person name="Detter J."/>
            <person name="Dirks B."/>
            <person name="Dubchak I."/>
            <person name="Duplessis S."/>
            <person name="Ehlting J."/>
            <person name="Ellis B."/>
            <person name="Gendler K."/>
            <person name="Goodstein D."/>
            <person name="Gribskov M."/>
            <person name="Grimwood J."/>
            <person name="Groover A."/>
            <person name="Gunter L."/>
            <person name="Hamberger B."/>
            <person name="Heinze B."/>
            <person name="Helariutta Y."/>
            <person name="Henrissat B."/>
            <person name="Holligan D."/>
            <person name="Holt R."/>
            <person name="Huang W."/>
            <person name="Islam-Faridi N."/>
            <person name="Jones S."/>
            <person name="Jones-Rhoades M."/>
            <person name="Jorgensen R."/>
            <person name="Joshi C."/>
            <person name="Kangasjarvi J."/>
            <person name="Karlsson J."/>
            <person name="Kelleher C."/>
            <person name="Kirkpatrick R."/>
            <person name="Kirst M."/>
            <person name="Kohler A."/>
            <person name="Kalluri U."/>
            <person name="Larimer F."/>
            <person name="Leebens-Mack J."/>
            <person name="Leple J.C."/>
            <person name="Locascio P."/>
            <person name="Lou Y."/>
            <person name="Lucas S."/>
            <person name="Martin F."/>
            <person name="Montanini B."/>
            <person name="Napoli C."/>
            <person name="Nelson D.R."/>
            <person name="Nelson C."/>
            <person name="Nieminen K."/>
            <person name="Nilsson O."/>
            <person name="Pereda V."/>
            <person name="Peter G."/>
            <person name="Philippe R."/>
            <person name="Pilate G."/>
            <person name="Poliakov A."/>
            <person name="Razumovskaya J."/>
            <person name="Richardson P."/>
            <person name="Rinaldi C."/>
            <person name="Ritland K."/>
            <person name="Rouze P."/>
            <person name="Ryaboy D."/>
            <person name="Schmutz J."/>
            <person name="Schrader J."/>
            <person name="Segerman B."/>
            <person name="Shin H."/>
            <person name="Siddiqui A."/>
            <person name="Sterky F."/>
            <person name="Terry A."/>
            <person name="Tsai C.J."/>
            <person name="Uberbacher E."/>
            <person name="Unneberg P."/>
            <person name="Vahala J."/>
            <person name="Wall K."/>
            <person name="Wessler S."/>
            <person name="Yang G."/>
            <person name="Yin T."/>
            <person name="Douglas C."/>
            <person name="Marra M."/>
            <person name="Sandberg G."/>
            <person name="Van de Peer Y."/>
            <person name="Rokhsar D."/>
        </authorList>
    </citation>
    <scope>NUCLEOTIDE SEQUENCE [LARGE SCALE GENOMIC DNA]</scope>
    <source>
        <strain evidence="2">cv. Nisqually</strain>
    </source>
</reference>
<evidence type="ECO:0000313" key="1">
    <source>
        <dbReference type="EMBL" id="PNT20816.1"/>
    </source>
</evidence>
<dbReference type="HOGENOM" id="CLU_2282312_0_0_1"/>
<protein>
    <submittedName>
        <fullName evidence="1">Uncharacterized protein</fullName>
    </submittedName>
</protein>
<dbReference type="InParanoid" id="B9HRQ5"/>
<proteinExistence type="predicted"/>
<gene>
    <name evidence="1" type="ORF">POPTR_009G113800</name>
</gene>
<dbReference type="Proteomes" id="UP000006729">
    <property type="component" value="Chromosome 9"/>
</dbReference>